<dbReference type="OrthoDB" id="1763382at2"/>
<reference evidence="3" key="2">
    <citation type="submission" date="2020-02" db="EMBL/GenBank/DDBJ databases">
        <authorList>
            <person name="Littmann E."/>
            <person name="Sorbara M."/>
        </authorList>
    </citation>
    <scope>NUCLEOTIDE SEQUENCE</scope>
    <source>
        <strain evidence="3">MSK.17.11</strain>
        <strain evidence="2">MSK.17.38</strain>
    </source>
</reference>
<accession>A0A850HI71</accession>
<reference evidence="4 5" key="1">
    <citation type="journal article" date="2020" name="Cell Host Microbe">
        <title>Functional and Genomic Variation between Human-Derived Isolates of Lachnospiraceae Reveals Inter- and Intra-Species Diversity.</title>
        <authorList>
            <person name="Sorbara M.T."/>
            <person name="Littmann E.R."/>
            <person name="Fontana E."/>
            <person name="Moody T.U."/>
            <person name="Kohout C.E."/>
            <person name="Gjonbalaj M."/>
            <person name="Eaton V."/>
            <person name="Seok R."/>
            <person name="Leiner I.M."/>
            <person name="Pamer E.G."/>
        </authorList>
    </citation>
    <scope>NUCLEOTIDE SEQUENCE [LARGE SCALE GENOMIC DNA]</scope>
    <source>
        <strain evidence="3 4">MSK.17.11</strain>
        <strain evidence="2 5">MSK.17.38</strain>
    </source>
</reference>
<dbReference type="EMBL" id="JAAIUO010000002">
    <property type="protein sequence ID" value="NSK14106.1"/>
    <property type="molecule type" value="Genomic_DNA"/>
</dbReference>
<evidence type="ECO:0000313" key="4">
    <source>
        <dbReference type="Proteomes" id="UP000528555"/>
    </source>
</evidence>
<evidence type="ECO:0000313" key="2">
    <source>
        <dbReference type="EMBL" id="NSK14106.1"/>
    </source>
</evidence>
<name>A0A850HI71_9FIRM</name>
<dbReference type="InterPro" id="IPR009839">
    <property type="entry name" value="SseB_N"/>
</dbReference>
<evidence type="ECO:0000313" key="3">
    <source>
        <dbReference type="EMBL" id="NVH57807.1"/>
    </source>
</evidence>
<protein>
    <submittedName>
        <fullName evidence="3">SseB family protein</fullName>
    </submittedName>
</protein>
<organism evidence="3 4">
    <name type="scientific">Dorea phocaeensis</name>
    <dbReference type="NCBI Taxonomy" id="2040291"/>
    <lineage>
        <taxon>Bacteria</taxon>
        <taxon>Bacillati</taxon>
        <taxon>Bacillota</taxon>
        <taxon>Clostridia</taxon>
        <taxon>Lachnospirales</taxon>
        <taxon>Lachnospiraceae</taxon>
        <taxon>Dorea</taxon>
    </lineage>
</organism>
<dbReference type="AlphaFoldDB" id="A0A850HI71"/>
<dbReference type="Proteomes" id="UP000528555">
    <property type="component" value="Unassembled WGS sequence"/>
</dbReference>
<sequence>MSEREVTKQEFLRQLMMLKDAPELYALMSMYTKMPQVFCDPETYDDEVLLFFSEEDARREAEKLMKEHYAVQIVKIEKEHRLNFYTSLYPIGVNCLLAGRGTEQEFSVQLSDLIKRTSNQELEEGKERVENPQMHLTALYLMQELRRNPSAGMTDEMKEWNEEMMAAFQKGRFLVAVDQEKGLGAVKNKEGKLFLPVFTDIEEFHKFNREGKFRPFAVDSIKIPEMLTDEMNGTAVNPLGVNVVLNITKKRVQDSEA</sequence>
<comment type="caution">
    <text evidence="3">The sequence shown here is derived from an EMBL/GenBank/DDBJ whole genome shotgun (WGS) entry which is preliminary data.</text>
</comment>
<feature type="domain" description="SseB protein N-terminal" evidence="1">
    <location>
        <begin position="161"/>
        <end position="242"/>
    </location>
</feature>
<evidence type="ECO:0000259" key="1">
    <source>
        <dbReference type="Pfam" id="PF07179"/>
    </source>
</evidence>
<gene>
    <name evidence="3" type="ORF">G5A66_03880</name>
    <name evidence="2" type="ORF">G5A75_04320</name>
</gene>
<keyword evidence="4" id="KW-1185">Reference proteome</keyword>
<dbReference type="EMBL" id="JAAITX010000002">
    <property type="protein sequence ID" value="NVH57807.1"/>
    <property type="molecule type" value="Genomic_DNA"/>
</dbReference>
<dbReference type="RefSeq" id="WP_101695467.1">
    <property type="nucleotide sequence ID" value="NZ_JAAITX010000002.1"/>
</dbReference>
<evidence type="ECO:0000313" key="5">
    <source>
        <dbReference type="Proteomes" id="UP000701680"/>
    </source>
</evidence>
<proteinExistence type="predicted"/>
<dbReference type="Proteomes" id="UP000701680">
    <property type="component" value="Unassembled WGS sequence"/>
</dbReference>
<dbReference type="Pfam" id="PF07179">
    <property type="entry name" value="SseB"/>
    <property type="match status" value="1"/>
</dbReference>